<feature type="region of interest" description="Disordered" evidence="1">
    <location>
        <begin position="211"/>
        <end position="230"/>
    </location>
</feature>
<sequence length="230" mass="26872">MPRRNTWTETHLSTCRSTALPFPDSPIPLPWNDSDHSLPAIRFDEYQGSGPAERCHDSEPASRLTRLTYIARSNCLGRHRRRIPYFDSQPIDEELQNETARGSTLRRRRMFERVGNQFGRDKGSIISQFRRRPSQQHVDDVPPSPAGSTRGGGEMLCPRREKTRTADSRLLRNLRRFRTPLRAASLRQRLRLRPHRCARHGDRRWIGQWGARHGTHPRYRPAPESDPTWR</sequence>
<dbReference type="KEGG" id="cai:Caci_6885"/>
<feature type="compositionally biased region" description="Basic and acidic residues" evidence="1">
    <location>
        <begin position="157"/>
        <end position="168"/>
    </location>
</feature>
<evidence type="ECO:0000313" key="3">
    <source>
        <dbReference type="Proteomes" id="UP000000851"/>
    </source>
</evidence>
<dbReference type="HOGENOM" id="CLU_1203062_0_0_11"/>
<accession>C7Q3F8</accession>
<dbReference type="InParanoid" id="C7Q3F8"/>
<gene>
    <name evidence="2" type="ordered locus">Caci_6885</name>
</gene>
<protein>
    <submittedName>
        <fullName evidence="2">Uncharacterized protein</fullName>
    </submittedName>
</protein>
<feature type="region of interest" description="Disordered" evidence="1">
    <location>
        <begin position="130"/>
        <end position="168"/>
    </location>
</feature>
<organism evidence="2 3">
    <name type="scientific">Catenulispora acidiphila (strain DSM 44928 / JCM 14897 / NBRC 102108 / NRRL B-24433 / ID139908)</name>
    <dbReference type="NCBI Taxonomy" id="479433"/>
    <lineage>
        <taxon>Bacteria</taxon>
        <taxon>Bacillati</taxon>
        <taxon>Actinomycetota</taxon>
        <taxon>Actinomycetes</taxon>
        <taxon>Catenulisporales</taxon>
        <taxon>Catenulisporaceae</taxon>
        <taxon>Catenulispora</taxon>
    </lineage>
</organism>
<proteinExistence type="predicted"/>
<feature type="compositionally biased region" description="Basic and acidic residues" evidence="1">
    <location>
        <begin position="221"/>
        <end position="230"/>
    </location>
</feature>
<evidence type="ECO:0000256" key="1">
    <source>
        <dbReference type="SAM" id="MobiDB-lite"/>
    </source>
</evidence>
<reference evidence="2 3" key="1">
    <citation type="journal article" date="2009" name="Stand. Genomic Sci.">
        <title>Complete genome sequence of Catenulispora acidiphila type strain (ID 139908).</title>
        <authorList>
            <person name="Copeland A."/>
            <person name="Lapidus A."/>
            <person name="Glavina Del Rio T."/>
            <person name="Nolan M."/>
            <person name="Lucas S."/>
            <person name="Chen F."/>
            <person name="Tice H."/>
            <person name="Cheng J.F."/>
            <person name="Bruce D."/>
            <person name="Goodwin L."/>
            <person name="Pitluck S."/>
            <person name="Mikhailova N."/>
            <person name="Pati A."/>
            <person name="Ivanova N."/>
            <person name="Mavromatis K."/>
            <person name="Chen A."/>
            <person name="Palaniappan K."/>
            <person name="Chain P."/>
            <person name="Land M."/>
            <person name="Hauser L."/>
            <person name="Chang Y.J."/>
            <person name="Jeffries C.D."/>
            <person name="Chertkov O."/>
            <person name="Brettin T."/>
            <person name="Detter J.C."/>
            <person name="Han C."/>
            <person name="Ali Z."/>
            <person name="Tindall B.J."/>
            <person name="Goker M."/>
            <person name="Bristow J."/>
            <person name="Eisen J.A."/>
            <person name="Markowitz V."/>
            <person name="Hugenholtz P."/>
            <person name="Kyrpides N.C."/>
            <person name="Klenk H.P."/>
        </authorList>
    </citation>
    <scope>NUCLEOTIDE SEQUENCE [LARGE SCALE GENOMIC DNA]</scope>
    <source>
        <strain evidence="3">DSM 44928 / JCM 14897 / NBRC 102108 / NRRL B-24433 / ID139908</strain>
    </source>
</reference>
<keyword evidence="3" id="KW-1185">Reference proteome</keyword>
<dbReference type="EMBL" id="CP001700">
    <property type="protein sequence ID" value="ACU75723.1"/>
    <property type="molecule type" value="Genomic_DNA"/>
</dbReference>
<dbReference type="AlphaFoldDB" id="C7Q3F8"/>
<dbReference type="Proteomes" id="UP000000851">
    <property type="component" value="Chromosome"/>
</dbReference>
<evidence type="ECO:0000313" key="2">
    <source>
        <dbReference type="EMBL" id="ACU75723.1"/>
    </source>
</evidence>
<name>C7Q3F8_CATAD</name>